<reference evidence="3" key="1">
    <citation type="submission" date="2022-10" db="EMBL/GenBank/DDBJ databases">
        <authorList>
            <person name="Chen Y."/>
            <person name="Dougan E. K."/>
            <person name="Chan C."/>
            <person name="Rhodes N."/>
            <person name="Thang M."/>
        </authorList>
    </citation>
    <scope>NUCLEOTIDE SEQUENCE</scope>
</reference>
<dbReference type="EMBL" id="CAMXCT030003945">
    <property type="protein sequence ID" value="CAL4794305.1"/>
    <property type="molecule type" value="Genomic_DNA"/>
</dbReference>
<keyword evidence="5" id="KW-1185">Reference proteome</keyword>
<dbReference type="OrthoDB" id="423437at2759"/>
<feature type="non-terminal residue" evidence="3">
    <location>
        <position position="1545"/>
    </location>
</feature>
<evidence type="ECO:0000313" key="4">
    <source>
        <dbReference type="EMBL" id="CAL1160368.1"/>
    </source>
</evidence>
<keyword evidence="2" id="KW-0472">Membrane</keyword>
<evidence type="ECO:0000313" key="3">
    <source>
        <dbReference type="EMBL" id="CAI4006993.1"/>
    </source>
</evidence>
<gene>
    <name evidence="3" type="ORF">C1SCF055_LOCUS32586</name>
</gene>
<proteinExistence type="predicted"/>
<dbReference type="EMBL" id="CAMXCT020003945">
    <property type="protein sequence ID" value="CAL1160368.1"/>
    <property type="molecule type" value="Genomic_DNA"/>
</dbReference>
<feature type="transmembrane region" description="Helical" evidence="2">
    <location>
        <begin position="1336"/>
        <end position="1354"/>
    </location>
</feature>
<feature type="region of interest" description="Disordered" evidence="1">
    <location>
        <begin position="387"/>
        <end position="414"/>
    </location>
</feature>
<accession>A0A9P1DE64</accession>
<evidence type="ECO:0000256" key="2">
    <source>
        <dbReference type="SAM" id="Phobius"/>
    </source>
</evidence>
<feature type="region of interest" description="Disordered" evidence="1">
    <location>
        <begin position="437"/>
        <end position="476"/>
    </location>
</feature>
<evidence type="ECO:0000256" key="1">
    <source>
        <dbReference type="SAM" id="MobiDB-lite"/>
    </source>
</evidence>
<name>A0A9P1DE64_9DINO</name>
<dbReference type="EMBL" id="CAMXCT010003945">
    <property type="protein sequence ID" value="CAI4006993.1"/>
    <property type="molecule type" value="Genomic_DNA"/>
</dbReference>
<organism evidence="3">
    <name type="scientific">Cladocopium goreaui</name>
    <dbReference type="NCBI Taxonomy" id="2562237"/>
    <lineage>
        <taxon>Eukaryota</taxon>
        <taxon>Sar</taxon>
        <taxon>Alveolata</taxon>
        <taxon>Dinophyceae</taxon>
        <taxon>Suessiales</taxon>
        <taxon>Symbiodiniaceae</taxon>
        <taxon>Cladocopium</taxon>
    </lineage>
</organism>
<dbReference type="Proteomes" id="UP001152797">
    <property type="component" value="Unassembled WGS sequence"/>
</dbReference>
<reference evidence="4" key="2">
    <citation type="submission" date="2024-04" db="EMBL/GenBank/DDBJ databases">
        <authorList>
            <person name="Chen Y."/>
            <person name="Shah S."/>
            <person name="Dougan E. K."/>
            <person name="Thang M."/>
            <person name="Chan C."/>
        </authorList>
    </citation>
    <scope>NUCLEOTIDE SEQUENCE [LARGE SCALE GENOMIC DNA]</scope>
</reference>
<comment type="caution">
    <text evidence="3">The sequence shown here is derived from an EMBL/GenBank/DDBJ whole genome shotgun (WGS) entry which is preliminary data.</text>
</comment>
<protein>
    <submittedName>
        <fullName evidence="3">Uncharacterized protein</fullName>
    </submittedName>
</protein>
<feature type="region of interest" description="Disordered" evidence="1">
    <location>
        <begin position="493"/>
        <end position="512"/>
    </location>
</feature>
<feature type="region of interest" description="Disordered" evidence="1">
    <location>
        <begin position="66"/>
        <end position="91"/>
    </location>
</feature>
<keyword evidence="2" id="KW-1133">Transmembrane helix</keyword>
<keyword evidence="2" id="KW-0812">Transmembrane</keyword>
<sequence>MARQQIIWDPKWRQKVLPGKLVEAAAKVVCLSYPLCPVLFALAAGRLVRTIIEKLEGLEKWLSEKESKEREQASASTSQPRGYRKGGPADRAKVALPSQSSVATFPAIAPISVGFELVKEEGKGFKEVYGEVPYRGLEDGPGPVPEFLEDQASFCGRTLEIGVQRVHIAFAAGFWARIALETCTPQTFSIRLSEPACHFIVLRAQGLGGHVQFASENDFDCFKDRVRTGDLVAQGFATETEIREPNLLIFSVPATIALAGEEMEVYALPIQILLAVPDNVLSPQSLQSGQEDENELAMIGPNSVFQVPMFEEADDLSVIELGIVGDVVVVDMTDEVLSLCREYDPVTDSLLTIGGFSDVHPNALPDCNVLFDKVKEWISARSDERSGFYTAQEDREEPAAKPVPHASPKKATPKVRVTNSMIAEQLSTLAAQMQVLTQRQDRLEKSKSSSAENVGGRDPGILPNAQPQKLPAVSAGLPNPSGVSQIAAKALSLTGPPPKTMRNVPQAGPPDLTQMDDPLDPLQARPEEPMAIVSALAQQSTAITALVAHLASQAPDALGDLASLGHSTSSTKGVQKRERMQNDLATGQSMYFVQMMQQLHRRLHPAKPVPQTEEELCHLSVLTYLERQGGYRQHRDLGLIAWILGYAIDAAAMGDLRRTKEIMALMMVSVEQAAVDKGDWSLAYLLTLLEDPPLQMFQERSTTLGQHSKVFGPLVPPNWTAVCLAYLKDMEVLASKRNETARNLQRLGELSQCITKLGVGAGPYEKIYRGHDVPMDSSLFAELEPYKSLDACRLKVVGEGAFDATPFLGPELAMAYRYPDSLLREYIPKPYEYPKVPDPASEVVQLAKLWDVRGLLYLHDVDLQHERHYELVRVFNCLKNEACDRQIGDRRGRNACECRVLGPSVDLPTGPDLLDLQVKASEETLSVICTDRRDFYHQFATSRNRALSNSVGPVIVLDEMIGTTAYEVFQSERCKRKPSRTAGGDGLGFSCRQGFKKCDKGFCMASFSSIFQGDHAGVEIATDAHTGLLQSVGLLSHQTRLVSSRPFQGSDLCEGLVIDDYFAIAKVPRGLLVADPAKRCLSTSKAVYSKHGIIGSDDKDIKGERRAKVIGAYVNASDQAQDRGHVLISAPPAKRYAMAWVTFQLCQLTHTTDALHLCVLGGWTSILMYRRPLMSVQQKSFHLVDMDVFDASLPKMIRLPRAVATELVLLSVLAPLAVADVAADFCQDIFCTDASLEKGAILASPLDRSVMQEQPFGFDPSDPQTEDGTILAHRSFEVFDSGLRCTGDHSHVPIQGETETSGLHPMALVFPFGILWICIDLQLFQSFDGGFPTGFALSYVCVAPVLCLFLTGDVRRQMLRMERPPLQEGRPVLAVTSEARASFLELFGRWLASIGFSLEDLLQHHIQYIAEINELLVKYGRNLYAVGRPYNHFAETINAVAAKKPAIRRQLQEAWNFAFAWVREEPSTHHIALPWQILLAALSVSLLWGWLDMAGMLALTWGALLRVGEFTQAVRSDLLLPVDTNFTNSFALLALKEPKTRFTAA</sequence>
<evidence type="ECO:0000313" key="5">
    <source>
        <dbReference type="Proteomes" id="UP001152797"/>
    </source>
</evidence>